<dbReference type="InterPro" id="IPR019734">
    <property type="entry name" value="TPR_rpt"/>
</dbReference>
<dbReference type="PROSITE" id="PS50005">
    <property type="entry name" value="TPR"/>
    <property type="match status" value="2"/>
</dbReference>
<dbReference type="EMBL" id="JAOPEN010000006">
    <property type="protein sequence ID" value="KAJ4855715.1"/>
    <property type="molecule type" value="Genomic_DNA"/>
</dbReference>
<keyword evidence="4" id="KW-1185">Reference proteome</keyword>
<evidence type="ECO:0000313" key="3">
    <source>
        <dbReference type="EMBL" id="KAJ4855715.1"/>
    </source>
</evidence>
<evidence type="ECO:0000259" key="2">
    <source>
        <dbReference type="Pfam" id="PF22893"/>
    </source>
</evidence>
<dbReference type="SMART" id="SM00028">
    <property type="entry name" value="TPR"/>
    <property type="match status" value="3"/>
</dbReference>
<evidence type="ECO:0000256" key="1">
    <source>
        <dbReference type="PROSITE-ProRule" id="PRU00339"/>
    </source>
</evidence>
<sequence>MSYAYGYAVSDIIAVLGLFERIAIELRNFKNAPAHFQQLGAEIDLLQNAMRHALRLIPQNDAHRETLERVRAIVMHCLTPLQALINKMRTKESSLGHFRTSKSLSHIGTRIHWSMIAKQDIDEVRITITSETVAINMLLIAQSLAQIRQLTDCVQGIGDAQSTLIKTHSDALIKQTSTILNLVSTMPDTIADLKLTTIMNEKKQSEQAQMLEYGLAVVTSHVGSLSQIGAKVSGTFSLHTASMRRSVKRLLSLMRDIKELFVLLVAYSRDILEAVGQNTRALLNIASQMKRIIRAIEAIPLHLTLDIMRLDDALGESWALPIQACQSWESFYNLLSTVVYTKDRPGANRIDAMQFALTMAKDGTELGELNWERVIKPGIHIEQAMVVTRAGASIETCLECSGVNSRTPAKHHDKPCSTCGRWVGRHRRIVEPVVRLLGRADTLPDGTFPLVPELPPMKLDEDLQHFRRVQIRERSEPIDDINTAKAILKTDSMDAAANTFLALRLIQEAQDSGTLASLETSIRHLEIAISSDSTAIDPWYLLAEISMLRQDYIQAYDYFQQAVFRNSWSPQIWISIAALYYHINQFEEALEAIMRSIRLNPFIYQSWYNIGVLYDTCNRTRDAYEGFEKCLELNPDLPDVQARFDVLASFQNGEKNVSDDYKIKNMLQ</sequence>
<dbReference type="Proteomes" id="UP001140511">
    <property type="component" value="Unassembled WGS sequence"/>
</dbReference>
<feature type="domain" description="Ubiquitin-like" evidence="2">
    <location>
        <begin position="306"/>
        <end position="388"/>
    </location>
</feature>
<dbReference type="Gene3D" id="1.25.40.10">
    <property type="entry name" value="Tetratricopeptide repeat domain"/>
    <property type="match status" value="1"/>
</dbReference>
<dbReference type="InterPro" id="IPR054464">
    <property type="entry name" value="ULD_fung"/>
</dbReference>
<dbReference type="Pfam" id="PF22893">
    <property type="entry name" value="ULD_2"/>
    <property type="match status" value="1"/>
</dbReference>
<feature type="repeat" description="TPR" evidence="1">
    <location>
        <begin position="604"/>
        <end position="637"/>
    </location>
</feature>
<dbReference type="GeneID" id="80870981"/>
<reference evidence="3" key="1">
    <citation type="submission" date="2022-09" db="EMBL/GenBank/DDBJ databases">
        <title>Chromosome-level assembly of Trichoderma breve T069, a fungus used in development of biopesticide product.</title>
        <authorList>
            <person name="Lin R."/>
            <person name="Liu T."/>
        </authorList>
    </citation>
    <scope>NUCLEOTIDE SEQUENCE</scope>
    <source>
        <strain evidence="3">T069</strain>
    </source>
</reference>
<protein>
    <submittedName>
        <fullName evidence="3">Tetratricopeptide repeat domain-containing protein</fullName>
    </submittedName>
</protein>
<dbReference type="PANTHER" id="PTHR38886">
    <property type="entry name" value="SESA DOMAIN-CONTAINING PROTEIN"/>
    <property type="match status" value="1"/>
</dbReference>
<name>A0A9W9B457_9HYPO</name>
<comment type="caution">
    <text evidence="3">The sequence shown here is derived from an EMBL/GenBank/DDBJ whole genome shotgun (WGS) entry which is preliminary data.</text>
</comment>
<feature type="repeat" description="TPR" evidence="1">
    <location>
        <begin position="570"/>
        <end position="603"/>
    </location>
</feature>
<dbReference type="SUPFAM" id="SSF48452">
    <property type="entry name" value="TPR-like"/>
    <property type="match status" value="1"/>
</dbReference>
<dbReference type="RefSeq" id="XP_056024771.1">
    <property type="nucleotide sequence ID" value="XM_056176293.1"/>
</dbReference>
<proteinExistence type="predicted"/>
<gene>
    <name evidence="3" type="ORF">T069G_09083</name>
</gene>
<dbReference type="AlphaFoldDB" id="A0A9W9B457"/>
<organism evidence="3 4">
    <name type="scientific">Trichoderma breve</name>
    <dbReference type="NCBI Taxonomy" id="2034170"/>
    <lineage>
        <taxon>Eukaryota</taxon>
        <taxon>Fungi</taxon>
        <taxon>Dikarya</taxon>
        <taxon>Ascomycota</taxon>
        <taxon>Pezizomycotina</taxon>
        <taxon>Sordariomycetes</taxon>
        <taxon>Hypocreomycetidae</taxon>
        <taxon>Hypocreales</taxon>
        <taxon>Hypocreaceae</taxon>
        <taxon>Trichoderma</taxon>
    </lineage>
</organism>
<dbReference type="InterPro" id="IPR011990">
    <property type="entry name" value="TPR-like_helical_dom_sf"/>
</dbReference>
<keyword evidence="1" id="KW-0802">TPR repeat</keyword>
<accession>A0A9W9B457</accession>
<dbReference type="PANTHER" id="PTHR38886:SF1">
    <property type="entry name" value="NACHT-NTPASE AND P-LOOP NTPASES N-TERMINAL DOMAIN-CONTAINING PROTEIN"/>
    <property type="match status" value="1"/>
</dbReference>
<evidence type="ECO:0000313" key="4">
    <source>
        <dbReference type="Proteomes" id="UP001140511"/>
    </source>
</evidence>
<dbReference type="Pfam" id="PF13181">
    <property type="entry name" value="TPR_8"/>
    <property type="match status" value="2"/>
</dbReference>